<protein>
    <submittedName>
        <fullName evidence="2">Uncharacterized protein</fullName>
    </submittedName>
</protein>
<dbReference type="AlphaFoldDB" id="A0A848LDJ0"/>
<evidence type="ECO:0000256" key="1">
    <source>
        <dbReference type="SAM" id="Phobius"/>
    </source>
</evidence>
<comment type="caution">
    <text evidence="2">The sequence shown here is derived from an EMBL/GenBank/DDBJ whole genome shotgun (WGS) entry which is preliminary data.</text>
</comment>
<proteinExistence type="predicted"/>
<keyword evidence="1" id="KW-1133">Transmembrane helix</keyword>
<evidence type="ECO:0000313" key="2">
    <source>
        <dbReference type="EMBL" id="NMO14311.1"/>
    </source>
</evidence>
<feature type="transmembrane region" description="Helical" evidence="1">
    <location>
        <begin position="31"/>
        <end position="51"/>
    </location>
</feature>
<keyword evidence="1" id="KW-0812">Transmembrane</keyword>
<feature type="transmembrane region" description="Helical" evidence="1">
    <location>
        <begin position="167"/>
        <end position="186"/>
    </location>
</feature>
<accession>A0A848LDJ0</accession>
<keyword evidence="1" id="KW-0472">Membrane</keyword>
<sequence>MNREEANQALELIRRVVTQARDDTALQNWGVIWMLHGFVNAAGFAATHWLWSLGHRAPGPYVFLWGGALTFNIISIFVLKSGQTAGTRSFVERQIWAIWTTFIGGMVVVAFLNWLLGLDRLFMPAVACVLFATAFSMMGALMGRVWFVLAGVFTVAALVMTRFPDHAFLVLAGLWFATQFSGGLVLHRARMRRLAAGNTGARLV</sequence>
<dbReference type="Proteomes" id="UP000518300">
    <property type="component" value="Unassembled WGS sequence"/>
</dbReference>
<feature type="transmembrane region" description="Helical" evidence="1">
    <location>
        <begin position="63"/>
        <end position="82"/>
    </location>
</feature>
<feature type="transmembrane region" description="Helical" evidence="1">
    <location>
        <begin position="145"/>
        <end position="161"/>
    </location>
</feature>
<feature type="transmembrane region" description="Helical" evidence="1">
    <location>
        <begin position="94"/>
        <end position="115"/>
    </location>
</feature>
<dbReference type="RefSeq" id="WP_169343609.1">
    <property type="nucleotide sequence ID" value="NZ_JABBJJ010000016.1"/>
</dbReference>
<gene>
    <name evidence="2" type="ORF">HG543_05495</name>
</gene>
<reference evidence="2 3" key="1">
    <citation type="submission" date="2020-04" db="EMBL/GenBank/DDBJ databases">
        <title>Draft genome of Pyxidicoccus fallax type strain.</title>
        <authorList>
            <person name="Whitworth D.E."/>
        </authorList>
    </citation>
    <scope>NUCLEOTIDE SEQUENCE [LARGE SCALE GENOMIC DNA]</scope>
    <source>
        <strain evidence="2 3">DSM 14698</strain>
    </source>
</reference>
<feature type="transmembrane region" description="Helical" evidence="1">
    <location>
        <begin position="121"/>
        <end position="138"/>
    </location>
</feature>
<dbReference type="EMBL" id="JABBJJ010000016">
    <property type="protein sequence ID" value="NMO14311.1"/>
    <property type="molecule type" value="Genomic_DNA"/>
</dbReference>
<organism evidence="2 3">
    <name type="scientific">Pyxidicoccus fallax</name>
    <dbReference type="NCBI Taxonomy" id="394095"/>
    <lineage>
        <taxon>Bacteria</taxon>
        <taxon>Pseudomonadati</taxon>
        <taxon>Myxococcota</taxon>
        <taxon>Myxococcia</taxon>
        <taxon>Myxococcales</taxon>
        <taxon>Cystobacterineae</taxon>
        <taxon>Myxococcaceae</taxon>
        <taxon>Pyxidicoccus</taxon>
    </lineage>
</organism>
<name>A0A848LDJ0_9BACT</name>
<evidence type="ECO:0000313" key="3">
    <source>
        <dbReference type="Proteomes" id="UP000518300"/>
    </source>
</evidence>
<keyword evidence="3" id="KW-1185">Reference proteome</keyword>